<dbReference type="EMBL" id="CAFBLN010000016">
    <property type="protein sequence ID" value="CAB4866833.1"/>
    <property type="molecule type" value="Genomic_DNA"/>
</dbReference>
<organism evidence="2">
    <name type="scientific">freshwater metagenome</name>
    <dbReference type="NCBI Taxonomy" id="449393"/>
    <lineage>
        <taxon>unclassified sequences</taxon>
        <taxon>metagenomes</taxon>
        <taxon>ecological metagenomes</taxon>
    </lineage>
</organism>
<accession>A0A6J7DHY2</accession>
<gene>
    <name evidence="2" type="ORF">UFOPK3381_00569</name>
</gene>
<reference evidence="2" key="1">
    <citation type="submission" date="2020-05" db="EMBL/GenBank/DDBJ databases">
        <authorList>
            <person name="Chiriac C."/>
            <person name="Salcher M."/>
            <person name="Ghai R."/>
            <person name="Kavagutti S V."/>
        </authorList>
    </citation>
    <scope>NUCLEOTIDE SEQUENCE</scope>
</reference>
<protein>
    <submittedName>
        <fullName evidence="2">Unannotated protein</fullName>
    </submittedName>
</protein>
<dbReference type="Pfam" id="PF19040">
    <property type="entry name" value="SGNH"/>
    <property type="match status" value="1"/>
</dbReference>
<evidence type="ECO:0000259" key="1">
    <source>
        <dbReference type="Pfam" id="PF19040"/>
    </source>
</evidence>
<sequence length="217" mass="23282">MWIPAFDTWGFQSHWKVLTLTHSGCPPWKRPWLPGSKRLPGGVTVAGCETWRQAVLKSAKSFNPLIVVPVGLSVATTSPNSVTQTQLTVALKSALTEIKRAGLKPVTLDPMPSFPLASGPLDCLFTRSNSLTSCEVSTSSLGLSKLNTAYAAATRATSVPLTATRSMFCGPSKCPLLVKLGTTNYLVYQDGYHMTHQYSQILGTALGTALAPYLPKN</sequence>
<proteinExistence type="predicted"/>
<name>A0A6J7DHY2_9ZZZZ</name>
<dbReference type="InterPro" id="IPR043968">
    <property type="entry name" value="SGNH"/>
</dbReference>
<dbReference type="AlphaFoldDB" id="A0A6J7DHY2"/>
<feature type="domain" description="SGNH" evidence="1">
    <location>
        <begin position="2"/>
        <end position="204"/>
    </location>
</feature>
<evidence type="ECO:0000313" key="2">
    <source>
        <dbReference type="EMBL" id="CAB4866833.1"/>
    </source>
</evidence>